<dbReference type="Pfam" id="PF00333">
    <property type="entry name" value="Ribosomal_S5"/>
    <property type="match status" value="1"/>
</dbReference>
<sequence length="143" mass="15375">MHSRRVTRVVAGGRRFSIAVALAVGDHRGSVGLGTGKAGDTQMAMIKALRMAKKNMFKVPLTSESSIPHEVWAKFGSAKIKIMPNGGRGLMSGSSVRDLVRLAGIKDVTTKILSGSKNRLNNARATIKALRQIKSRIPLEPKT</sequence>
<comment type="similarity">
    <text evidence="1 7">Belongs to the universal ribosomal protein uS5 family.</text>
</comment>
<evidence type="ECO:0000256" key="6">
    <source>
        <dbReference type="PROSITE-ProRule" id="PRU00268"/>
    </source>
</evidence>
<dbReference type="PANTHER" id="PTHR48277:SF1">
    <property type="entry name" value="MITOCHONDRIAL RIBOSOMAL PROTEIN S5"/>
    <property type="match status" value="1"/>
</dbReference>
<evidence type="ECO:0000313" key="10">
    <source>
        <dbReference type="Proteomes" id="UP000179880"/>
    </source>
</evidence>
<evidence type="ECO:0000256" key="1">
    <source>
        <dbReference type="ARBA" id="ARBA00008945"/>
    </source>
</evidence>
<dbReference type="InterPro" id="IPR000851">
    <property type="entry name" value="Ribosomal_uS5"/>
</dbReference>
<dbReference type="GO" id="GO:0005737">
    <property type="term" value="C:cytoplasm"/>
    <property type="evidence" value="ECO:0007669"/>
    <property type="project" value="UniProtKB-ARBA"/>
</dbReference>
<dbReference type="Proteomes" id="UP000179880">
    <property type="component" value="Unassembled WGS sequence"/>
</dbReference>
<dbReference type="GO" id="GO:1990904">
    <property type="term" value="C:ribonucleoprotein complex"/>
    <property type="evidence" value="ECO:0007669"/>
    <property type="project" value="UniProtKB-UniRule"/>
</dbReference>
<dbReference type="Pfam" id="PF03719">
    <property type="entry name" value="Ribosomal_S5_C"/>
    <property type="match status" value="1"/>
</dbReference>
<dbReference type="SUPFAM" id="SSF54768">
    <property type="entry name" value="dsRNA-binding domain-like"/>
    <property type="match status" value="1"/>
</dbReference>
<dbReference type="FunFam" id="3.30.230.10:FF:000002">
    <property type="entry name" value="30S ribosomal protein S5"/>
    <property type="match status" value="1"/>
</dbReference>
<dbReference type="InterPro" id="IPR013810">
    <property type="entry name" value="Ribosomal_uS5_N"/>
</dbReference>
<keyword evidence="2 6" id="KW-0689">Ribosomal protein</keyword>
<protein>
    <recommendedName>
        <fullName evidence="4">Small ribosomal subunit protein uS5</fullName>
    </recommendedName>
    <alternativeName>
        <fullName evidence="5">30S ribosomal protein S5</fullName>
    </alternativeName>
</protein>
<dbReference type="EMBL" id="MFUH01000043">
    <property type="protein sequence ID" value="OGI81049.1"/>
    <property type="molecule type" value="Genomic_DNA"/>
</dbReference>
<dbReference type="SUPFAM" id="SSF54211">
    <property type="entry name" value="Ribosomal protein S5 domain 2-like"/>
    <property type="match status" value="1"/>
</dbReference>
<dbReference type="Gene3D" id="3.30.160.20">
    <property type="match status" value="1"/>
</dbReference>
<gene>
    <name evidence="9" type="ORF">A3B93_00475</name>
</gene>
<dbReference type="PANTHER" id="PTHR48277">
    <property type="entry name" value="MITOCHONDRIAL RIBOSOMAL PROTEIN S5"/>
    <property type="match status" value="1"/>
</dbReference>
<dbReference type="GO" id="GO:0003735">
    <property type="term" value="F:structural constituent of ribosome"/>
    <property type="evidence" value="ECO:0007669"/>
    <property type="project" value="UniProtKB-UniRule"/>
</dbReference>
<evidence type="ECO:0000256" key="2">
    <source>
        <dbReference type="ARBA" id="ARBA00022980"/>
    </source>
</evidence>
<evidence type="ECO:0000313" key="9">
    <source>
        <dbReference type="EMBL" id="OGI81049.1"/>
    </source>
</evidence>
<feature type="domain" description="S5 DRBM" evidence="8">
    <location>
        <begin position="1"/>
        <end position="59"/>
    </location>
</feature>
<dbReference type="InterPro" id="IPR005324">
    <property type="entry name" value="Ribosomal_uS5_C"/>
</dbReference>
<dbReference type="InterPro" id="IPR014721">
    <property type="entry name" value="Ribsml_uS5_D2-typ_fold_subgr"/>
</dbReference>
<reference evidence="9 10" key="1">
    <citation type="journal article" date="2016" name="Nat. Commun.">
        <title>Thousands of microbial genomes shed light on interconnected biogeochemical processes in an aquifer system.</title>
        <authorList>
            <person name="Anantharaman K."/>
            <person name="Brown C.T."/>
            <person name="Hug L.A."/>
            <person name="Sharon I."/>
            <person name="Castelle C.J."/>
            <person name="Probst A.J."/>
            <person name="Thomas B.C."/>
            <person name="Singh A."/>
            <person name="Wilkins M.J."/>
            <person name="Karaoz U."/>
            <person name="Brodie E.L."/>
            <person name="Williams K.H."/>
            <person name="Hubbard S.S."/>
            <person name="Banfield J.F."/>
        </authorList>
    </citation>
    <scope>NUCLEOTIDE SEQUENCE [LARGE SCALE GENOMIC DNA]</scope>
</reference>
<name>A0A1F6WGN5_9BACT</name>
<dbReference type="GO" id="GO:0005840">
    <property type="term" value="C:ribosome"/>
    <property type="evidence" value="ECO:0007669"/>
    <property type="project" value="UniProtKB-KW"/>
</dbReference>
<evidence type="ECO:0000256" key="5">
    <source>
        <dbReference type="ARBA" id="ARBA00035519"/>
    </source>
</evidence>
<evidence type="ECO:0000256" key="3">
    <source>
        <dbReference type="ARBA" id="ARBA00023274"/>
    </source>
</evidence>
<dbReference type="GO" id="GO:0006412">
    <property type="term" value="P:translation"/>
    <property type="evidence" value="ECO:0007669"/>
    <property type="project" value="InterPro"/>
</dbReference>
<dbReference type="PROSITE" id="PS50881">
    <property type="entry name" value="S5_DSRBD"/>
    <property type="match status" value="1"/>
</dbReference>
<dbReference type="AlphaFoldDB" id="A0A1F6WGN5"/>
<keyword evidence="3 6" id="KW-0687">Ribonucleoprotein</keyword>
<proteinExistence type="inferred from homology"/>
<dbReference type="GO" id="GO:0003723">
    <property type="term" value="F:RNA binding"/>
    <property type="evidence" value="ECO:0007669"/>
    <property type="project" value="InterPro"/>
</dbReference>
<organism evidence="9 10">
    <name type="scientific">Candidatus Nomurabacteria bacterium RIFCSPHIGHO2_02_FULL_42_24</name>
    <dbReference type="NCBI Taxonomy" id="1801757"/>
    <lineage>
        <taxon>Bacteria</taxon>
        <taxon>Candidatus Nomuraibacteriota</taxon>
    </lineage>
</organism>
<evidence type="ECO:0000256" key="7">
    <source>
        <dbReference type="RuleBase" id="RU003823"/>
    </source>
</evidence>
<dbReference type="InterPro" id="IPR020568">
    <property type="entry name" value="Ribosomal_Su5_D2-typ_SF"/>
</dbReference>
<accession>A0A1F6WGN5</accession>
<dbReference type="Gene3D" id="3.30.230.10">
    <property type="match status" value="1"/>
</dbReference>
<evidence type="ECO:0000256" key="4">
    <source>
        <dbReference type="ARBA" id="ARBA00035255"/>
    </source>
</evidence>
<evidence type="ECO:0000259" key="8">
    <source>
        <dbReference type="PROSITE" id="PS50881"/>
    </source>
</evidence>
<comment type="caution">
    <text evidence="9">The sequence shown here is derived from an EMBL/GenBank/DDBJ whole genome shotgun (WGS) entry which is preliminary data.</text>
</comment>